<comment type="caution">
    <text evidence="1">The sequence shown here is derived from an EMBL/GenBank/DDBJ whole genome shotgun (WGS) entry which is preliminary data.</text>
</comment>
<protein>
    <recommendedName>
        <fullName evidence="3">DUF2004 domain-containing protein</fullName>
    </recommendedName>
</protein>
<evidence type="ECO:0000313" key="2">
    <source>
        <dbReference type="Proteomes" id="UP001198010"/>
    </source>
</evidence>
<evidence type="ECO:0008006" key="3">
    <source>
        <dbReference type="Google" id="ProtNLM"/>
    </source>
</evidence>
<dbReference type="EMBL" id="JAJDLA010000002">
    <property type="protein sequence ID" value="MCB8605088.1"/>
    <property type="molecule type" value="Genomic_DNA"/>
</dbReference>
<dbReference type="AlphaFoldDB" id="A0AB35HCY3"/>
<name>A0AB35HCY3_9FIRM</name>
<accession>A0AB35HCY3</accession>
<dbReference type="Proteomes" id="UP001198010">
    <property type="component" value="Unassembled WGS sequence"/>
</dbReference>
<organism evidence="1 2">
    <name type="scientific">Veillonella nakazawae</name>
    <dbReference type="NCBI Taxonomy" id="2682456"/>
    <lineage>
        <taxon>Bacteria</taxon>
        <taxon>Bacillati</taxon>
        <taxon>Bacillota</taxon>
        <taxon>Negativicutes</taxon>
        <taxon>Veillonellales</taxon>
        <taxon>Veillonellaceae</taxon>
        <taxon>Veillonella</taxon>
    </lineage>
</organism>
<dbReference type="RefSeq" id="WP_227283052.1">
    <property type="nucleotide sequence ID" value="NZ_JAJDLA010000002.1"/>
</dbReference>
<evidence type="ECO:0000313" key="1">
    <source>
        <dbReference type="EMBL" id="MCB8605088.1"/>
    </source>
</evidence>
<sequence length="121" mass="14567">MSENELVYNERYCDYRLRYEGLEFCWDEKPSGDYLDTVKVLAKNYHKNIDKIAAFMLEDIQEMYDESITIDDVKERIGIPQIEPELGTVTYCEQTFDYTHIFCFEFWDDEFEDLNYFAIDG</sequence>
<proteinExistence type="predicted"/>
<reference evidence="1" key="1">
    <citation type="submission" date="2021-10" db="EMBL/GenBank/DDBJ databases">
        <title>Collection of gut derived symbiotic bacterial strains cultured from healthy donors.</title>
        <authorList>
            <person name="Lin H."/>
            <person name="Littmann E."/>
            <person name="Kohout C."/>
            <person name="Pamer E.G."/>
        </authorList>
    </citation>
    <scope>NUCLEOTIDE SEQUENCE</scope>
    <source>
        <strain evidence="1">DFI.4.35</strain>
    </source>
</reference>
<gene>
    <name evidence="1" type="ORF">LJD63_02275</name>
</gene>